<protein>
    <submittedName>
        <fullName evidence="2">Uncharacterized protein</fullName>
    </submittedName>
</protein>
<dbReference type="EMBL" id="WFLN01000004">
    <property type="protein sequence ID" value="KAB8033144.1"/>
    <property type="molecule type" value="Genomic_DNA"/>
</dbReference>
<accession>A0A833N595</accession>
<reference evidence="2 3" key="1">
    <citation type="submission" date="2019-10" db="EMBL/GenBank/DDBJ databases">
        <title>New genus of Silvanigrellaceae.</title>
        <authorList>
            <person name="Pitt A."/>
            <person name="Hahn M.W."/>
        </authorList>
    </citation>
    <scope>NUCLEOTIDE SEQUENCE [LARGE SCALE GENOMIC DNA]</scope>
    <source>
        <strain evidence="2 3">33A1-SZDP</strain>
    </source>
</reference>
<dbReference type="PROSITE" id="PS51257">
    <property type="entry name" value="PROKAR_LIPOPROTEIN"/>
    <property type="match status" value="1"/>
</dbReference>
<evidence type="ECO:0000313" key="3">
    <source>
        <dbReference type="Proteomes" id="UP000442694"/>
    </source>
</evidence>
<comment type="caution">
    <text evidence="2">The sequence shown here is derived from an EMBL/GenBank/DDBJ whole genome shotgun (WGS) entry which is preliminary data.</text>
</comment>
<gene>
    <name evidence="2" type="ORF">GCL57_00170</name>
</gene>
<evidence type="ECO:0000256" key="1">
    <source>
        <dbReference type="SAM" id="Phobius"/>
    </source>
</evidence>
<name>A0A833N595_9BACT</name>
<dbReference type="RefSeq" id="WP_152211232.1">
    <property type="nucleotide sequence ID" value="NZ_WFLN01000004.1"/>
</dbReference>
<keyword evidence="1" id="KW-0812">Transmembrane</keyword>
<dbReference type="AlphaFoldDB" id="A0A833N595"/>
<organism evidence="2 3">
    <name type="scientific">Fluviispira multicolorata</name>
    <dbReference type="NCBI Taxonomy" id="2654512"/>
    <lineage>
        <taxon>Bacteria</taxon>
        <taxon>Pseudomonadati</taxon>
        <taxon>Bdellovibrionota</taxon>
        <taxon>Oligoflexia</taxon>
        <taxon>Silvanigrellales</taxon>
        <taxon>Silvanigrellaceae</taxon>
        <taxon>Fluviispira</taxon>
    </lineage>
</organism>
<keyword evidence="3" id="KW-1185">Reference proteome</keyword>
<evidence type="ECO:0000313" key="2">
    <source>
        <dbReference type="EMBL" id="KAB8033144.1"/>
    </source>
</evidence>
<keyword evidence="1" id="KW-0472">Membrane</keyword>
<dbReference type="Proteomes" id="UP000442694">
    <property type="component" value="Unassembled WGS sequence"/>
</dbReference>
<proteinExistence type="predicted"/>
<keyword evidence="1" id="KW-1133">Transmembrane helix</keyword>
<feature type="transmembrane region" description="Helical" evidence="1">
    <location>
        <begin position="12"/>
        <end position="33"/>
    </location>
</feature>
<sequence length="72" mass="8217">MSKKSDKTKFRIIVFILGSFIVSCVCVIIFLFATSYEQKENIITAPLQGDLKIEDSSEQLKSNRQETEVKTK</sequence>